<dbReference type="OrthoDB" id="383557at2157"/>
<protein>
    <submittedName>
        <fullName evidence="3">ABC transporter</fullName>
    </submittedName>
</protein>
<reference evidence="3 4" key="1">
    <citation type="journal article" date="2014" name="PLoS Genet.">
        <title>Phylogenetically driven sequencing of extremely halophilic archaea reveals strategies for static and dynamic osmo-response.</title>
        <authorList>
            <person name="Becker E.A."/>
            <person name="Seitzer P.M."/>
            <person name="Tritt A."/>
            <person name="Larsen D."/>
            <person name="Krusor M."/>
            <person name="Yao A.I."/>
            <person name="Wu D."/>
            <person name="Madern D."/>
            <person name="Eisen J.A."/>
            <person name="Darling A.E."/>
            <person name="Facciotti M.T."/>
        </authorList>
    </citation>
    <scope>NUCLEOTIDE SEQUENCE [LARGE SCALE GENOMIC DNA]</scope>
    <source>
        <strain evidence="3 4">JCM 10989</strain>
    </source>
</reference>
<evidence type="ECO:0000313" key="4">
    <source>
        <dbReference type="Proteomes" id="UP000011519"/>
    </source>
</evidence>
<accession>M0ACA2</accession>
<dbReference type="Proteomes" id="UP000011519">
    <property type="component" value="Unassembled WGS sequence"/>
</dbReference>
<evidence type="ECO:0000259" key="2">
    <source>
        <dbReference type="Pfam" id="PF08402"/>
    </source>
</evidence>
<comment type="subcellular location">
    <subcellularLocation>
        <location evidence="1">Cell membrane</location>
        <topology evidence="1">Peripheral membrane protein</topology>
    </subcellularLocation>
</comment>
<dbReference type="GO" id="GO:0022857">
    <property type="term" value="F:transmembrane transporter activity"/>
    <property type="evidence" value="ECO:0007669"/>
    <property type="project" value="InterPro"/>
</dbReference>
<evidence type="ECO:0000256" key="1">
    <source>
        <dbReference type="ARBA" id="ARBA00004202"/>
    </source>
</evidence>
<proteinExistence type="predicted"/>
<dbReference type="SUPFAM" id="SSF50331">
    <property type="entry name" value="MOP-like"/>
    <property type="match status" value="1"/>
</dbReference>
<dbReference type="GO" id="GO:0043190">
    <property type="term" value="C:ATP-binding cassette (ABC) transporter complex"/>
    <property type="evidence" value="ECO:0007669"/>
    <property type="project" value="InterPro"/>
</dbReference>
<dbReference type="GO" id="GO:0005524">
    <property type="term" value="F:ATP binding"/>
    <property type="evidence" value="ECO:0007669"/>
    <property type="project" value="InterPro"/>
</dbReference>
<dbReference type="Pfam" id="PF08402">
    <property type="entry name" value="TOBE_2"/>
    <property type="match status" value="1"/>
</dbReference>
<dbReference type="InterPro" id="IPR008995">
    <property type="entry name" value="Mo/tungstate-bd_C_term_dom"/>
</dbReference>
<dbReference type="Gene3D" id="2.40.50.100">
    <property type="match status" value="1"/>
</dbReference>
<name>M0ACA2_9EURY</name>
<dbReference type="InterPro" id="IPR012340">
    <property type="entry name" value="NA-bd_OB-fold"/>
</dbReference>
<feature type="domain" description="Transport-associated OB type 2" evidence="2">
    <location>
        <begin position="11"/>
        <end position="77"/>
    </location>
</feature>
<dbReference type="RefSeq" id="WP_006651289.1">
    <property type="nucleotide sequence ID" value="NZ_AOIM01000002.1"/>
</dbReference>
<dbReference type="EMBL" id="AOIM01000002">
    <property type="protein sequence ID" value="ELY96169.1"/>
    <property type="molecule type" value="Genomic_DNA"/>
</dbReference>
<organism evidence="3 4">
    <name type="scientific">Natrialba hulunbeirensis JCM 10989</name>
    <dbReference type="NCBI Taxonomy" id="1227493"/>
    <lineage>
        <taxon>Archaea</taxon>
        <taxon>Methanobacteriati</taxon>
        <taxon>Methanobacteriota</taxon>
        <taxon>Stenosarchaea group</taxon>
        <taxon>Halobacteria</taxon>
        <taxon>Halobacteriales</taxon>
        <taxon>Natrialbaceae</taxon>
        <taxon>Natrialba</taxon>
    </lineage>
</organism>
<dbReference type="Gene3D" id="2.40.50.140">
    <property type="entry name" value="Nucleic acid-binding proteins"/>
    <property type="match status" value="1"/>
</dbReference>
<dbReference type="InterPro" id="IPR013611">
    <property type="entry name" value="Transp-assoc_OB_typ2"/>
</dbReference>
<sequence>MFDGSGAVCAVVRPEAFDFGGPLETTVERVTYLGERTELLVRLSDDRTVTLRTEGSTLYSRGDTVSVGIDPASVRVLE</sequence>
<gene>
    <name evidence="3" type="ORF">C483_00045</name>
</gene>
<evidence type="ECO:0000313" key="3">
    <source>
        <dbReference type="EMBL" id="ELY96169.1"/>
    </source>
</evidence>
<dbReference type="PATRIC" id="fig|1227493.4.peg.7"/>
<dbReference type="STRING" id="1227493.C483_00045"/>
<keyword evidence="4" id="KW-1185">Reference proteome</keyword>
<dbReference type="AlphaFoldDB" id="M0ACA2"/>
<comment type="caution">
    <text evidence="3">The sequence shown here is derived from an EMBL/GenBank/DDBJ whole genome shotgun (WGS) entry which is preliminary data.</text>
</comment>